<dbReference type="Pfam" id="PF00118">
    <property type="entry name" value="Cpn60_TCP1"/>
    <property type="match status" value="1"/>
</dbReference>
<dbReference type="GO" id="GO:0051082">
    <property type="term" value="F:unfolded protein binding"/>
    <property type="evidence" value="ECO:0007669"/>
    <property type="project" value="UniProtKB-UniRule"/>
</dbReference>
<evidence type="ECO:0000256" key="2">
    <source>
        <dbReference type="ARBA" id="ARBA00004241"/>
    </source>
</evidence>
<keyword evidence="5 9" id="KW-0067">ATP-binding</keyword>
<dbReference type="GO" id="GO:0042603">
    <property type="term" value="C:capsule"/>
    <property type="evidence" value="ECO:0007669"/>
    <property type="project" value="UniProtKB-SubCell"/>
</dbReference>
<evidence type="ECO:0000256" key="3">
    <source>
        <dbReference type="ARBA" id="ARBA00006607"/>
    </source>
</evidence>
<evidence type="ECO:0000256" key="12">
    <source>
        <dbReference type="SAM" id="Coils"/>
    </source>
</evidence>
<dbReference type="InterPro" id="IPR018370">
    <property type="entry name" value="Chaperonin_Cpn60_CS"/>
</dbReference>
<evidence type="ECO:0000256" key="6">
    <source>
        <dbReference type="ARBA" id="ARBA00023186"/>
    </source>
</evidence>
<evidence type="ECO:0000256" key="9">
    <source>
        <dbReference type="HAMAP-Rule" id="MF_00600"/>
    </source>
</evidence>
<dbReference type="HAMAP" id="MF_00600">
    <property type="entry name" value="CH60"/>
    <property type="match status" value="1"/>
</dbReference>
<evidence type="ECO:0000256" key="1">
    <source>
        <dbReference type="ARBA" id="ARBA00004191"/>
    </source>
</evidence>
<organism evidence="13 14">
    <name type="scientific">Actinocrispum wychmicini</name>
    <dbReference type="NCBI Taxonomy" id="1213861"/>
    <lineage>
        <taxon>Bacteria</taxon>
        <taxon>Bacillati</taxon>
        <taxon>Actinomycetota</taxon>
        <taxon>Actinomycetes</taxon>
        <taxon>Pseudonocardiales</taxon>
        <taxon>Pseudonocardiaceae</taxon>
        <taxon>Actinocrispum</taxon>
    </lineage>
</organism>
<dbReference type="GO" id="GO:0016853">
    <property type="term" value="F:isomerase activity"/>
    <property type="evidence" value="ECO:0007669"/>
    <property type="project" value="UniProtKB-KW"/>
</dbReference>
<dbReference type="InterPro" id="IPR027409">
    <property type="entry name" value="GroEL-like_apical_dom_sf"/>
</dbReference>
<dbReference type="Gene3D" id="3.50.7.10">
    <property type="entry name" value="GroEL"/>
    <property type="match status" value="1"/>
</dbReference>
<dbReference type="AlphaFoldDB" id="A0A4R2JVA6"/>
<keyword evidence="14" id="KW-1185">Reference proteome</keyword>
<protein>
    <recommendedName>
        <fullName evidence="9">Chaperonin GroEL</fullName>
        <ecNumber evidence="9">5.6.1.7</ecNumber>
    </recommendedName>
    <alternativeName>
        <fullName evidence="9">60 kDa chaperonin</fullName>
    </alternativeName>
    <alternativeName>
        <fullName evidence="9">Chaperonin-60</fullName>
        <shortName evidence="9">Cpn60</shortName>
    </alternativeName>
</protein>
<evidence type="ECO:0000256" key="8">
    <source>
        <dbReference type="ARBA" id="ARBA00025702"/>
    </source>
</evidence>
<evidence type="ECO:0000313" key="14">
    <source>
        <dbReference type="Proteomes" id="UP000295680"/>
    </source>
</evidence>
<evidence type="ECO:0000313" key="13">
    <source>
        <dbReference type="EMBL" id="TCO58085.1"/>
    </source>
</evidence>
<keyword evidence="6 9" id="KW-0143">Chaperone</keyword>
<dbReference type="InterPro" id="IPR027410">
    <property type="entry name" value="TCP-1-like_intermed_sf"/>
</dbReference>
<feature type="binding site" evidence="9">
    <location>
        <position position="493"/>
    </location>
    <ligand>
        <name>ATP</name>
        <dbReference type="ChEBI" id="CHEBI:30616"/>
    </ligand>
</feature>
<dbReference type="RefSeq" id="WP_132118584.1">
    <property type="nucleotide sequence ID" value="NZ_SLWS01000005.1"/>
</dbReference>
<feature type="binding site" evidence="9">
    <location>
        <position position="413"/>
    </location>
    <ligand>
        <name>ATP</name>
        <dbReference type="ChEBI" id="CHEBI:30616"/>
    </ligand>
</feature>
<dbReference type="GO" id="GO:0042026">
    <property type="term" value="P:protein refolding"/>
    <property type="evidence" value="ECO:0007669"/>
    <property type="project" value="UniProtKB-UniRule"/>
</dbReference>
<feature type="coiled-coil region" evidence="12">
    <location>
        <begin position="116"/>
        <end position="143"/>
    </location>
</feature>
<dbReference type="NCBIfam" id="NF000592">
    <property type="entry name" value="PRK00013.1"/>
    <property type="match status" value="1"/>
</dbReference>
<evidence type="ECO:0000256" key="5">
    <source>
        <dbReference type="ARBA" id="ARBA00022840"/>
    </source>
</evidence>
<comment type="subunit">
    <text evidence="9 11">Forms a cylinder of 14 subunits composed of two heptameric rings stacked back-to-back. Interacts with the co-chaperonin GroES.</text>
</comment>
<gene>
    <name evidence="9" type="primary">groEL</name>
    <name evidence="9" type="synonym">groL</name>
    <name evidence="13" type="ORF">EV192_105150</name>
</gene>
<dbReference type="PRINTS" id="PR00298">
    <property type="entry name" value="CHAPERONIN60"/>
</dbReference>
<keyword evidence="4 9" id="KW-0547">Nucleotide-binding</keyword>
<dbReference type="SUPFAM" id="SSF48592">
    <property type="entry name" value="GroEL equatorial domain-like"/>
    <property type="match status" value="1"/>
</dbReference>
<name>A0A4R2JVA6_9PSEU</name>
<dbReference type="NCBIfam" id="TIGR02348">
    <property type="entry name" value="GroEL"/>
    <property type="match status" value="1"/>
</dbReference>
<dbReference type="NCBIfam" id="NF009488">
    <property type="entry name" value="PRK12850.1"/>
    <property type="match status" value="1"/>
</dbReference>
<comment type="caution">
    <text evidence="13">The sequence shown here is derived from an EMBL/GenBank/DDBJ whole genome shotgun (WGS) entry which is preliminary data.</text>
</comment>
<feature type="binding site" evidence="9">
    <location>
        <begin position="86"/>
        <end position="90"/>
    </location>
    <ligand>
        <name>ATP</name>
        <dbReference type="ChEBI" id="CHEBI:30616"/>
    </ligand>
</feature>
<dbReference type="PROSITE" id="PS00296">
    <property type="entry name" value="CHAPERONINS_CPN60"/>
    <property type="match status" value="1"/>
</dbReference>
<dbReference type="CDD" id="cd03344">
    <property type="entry name" value="GroEL"/>
    <property type="match status" value="1"/>
</dbReference>
<dbReference type="GO" id="GO:0005524">
    <property type="term" value="F:ATP binding"/>
    <property type="evidence" value="ECO:0007669"/>
    <property type="project" value="UniProtKB-UniRule"/>
</dbReference>
<dbReference type="InterPro" id="IPR002423">
    <property type="entry name" value="Cpn60/GroEL/TCP-1"/>
</dbReference>
<sequence length="540" mass="56759">MAKLIAFDEDARRGLERGLNTLADAVKVTLGPRGRNVVLEKKWGAPTITNDGVSIAKEIELEDPWEKIGAELVKEVAKKTDDVAGDGTTTATVLAQALVREGLRNVAAGADPLSLKRGIEQAVEAITEQLHKAAREIETKEQIAATASISAADTTIGALIAEALDKVGKEGVITVEESNTLGLELELTEGMRFDKGFISGYFVTDPERQEAVLEDPYILLFGSKISSVKDLLPLLEKVMQAGKPLLIIAEDVEGEALATLVVNKIRGTFKSVAVKAPGFGDRRKAMLQDMATLTGGQVISEDVGLKLDNADITLLGKARKVVVTKDETTIVEGDGDTEAIQGRVNQIRAEIEKSDSDYDREKLQERLAKLAGGVAVIKAGAATEVELKERKHRIEDAVRNAKAAVEEGIVAGGGVALLQAAGEAFAGLKLTGDEATGANIVKVAVEAPLKQIAINAGLEGGVVVERVKGLKEGEGLDAATGEYRNLIDAGIIDPAKVTRSALQNAASIAALFLTTEAVVADKPEKASAAPAGPEAGGMDF</sequence>
<reference evidence="13 14" key="1">
    <citation type="submission" date="2019-03" db="EMBL/GenBank/DDBJ databases">
        <title>Genomic Encyclopedia of Type Strains, Phase IV (KMG-IV): sequencing the most valuable type-strain genomes for metagenomic binning, comparative biology and taxonomic classification.</title>
        <authorList>
            <person name="Goeker M."/>
        </authorList>
    </citation>
    <scope>NUCLEOTIDE SEQUENCE [LARGE SCALE GENOMIC DNA]</scope>
    <source>
        <strain evidence="13 14">DSM 45934</strain>
    </source>
</reference>
<dbReference type="NCBIfam" id="NF009489">
    <property type="entry name" value="PRK12851.1"/>
    <property type="match status" value="1"/>
</dbReference>
<dbReference type="GO" id="GO:0005737">
    <property type="term" value="C:cytoplasm"/>
    <property type="evidence" value="ECO:0007669"/>
    <property type="project" value="UniProtKB-SubCell"/>
</dbReference>
<dbReference type="NCBIfam" id="NF009487">
    <property type="entry name" value="PRK12849.1"/>
    <property type="match status" value="1"/>
</dbReference>
<dbReference type="SUPFAM" id="SSF54849">
    <property type="entry name" value="GroEL-intermediate domain like"/>
    <property type="match status" value="1"/>
</dbReference>
<dbReference type="OrthoDB" id="9766614at2"/>
<comment type="caution">
    <text evidence="9">Lacks conserved residue(s) required for the propagation of feature annotation.</text>
</comment>
<dbReference type="GO" id="GO:0140662">
    <property type="term" value="F:ATP-dependent protein folding chaperone"/>
    <property type="evidence" value="ECO:0007669"/>
    <property type="project" value="InterPro"/>
</dbReference>
<dbReference type="GO" id="GO:0009986">
    <property type="term" value="C:cell surface"/>
    <property type="evidence" value="ECO:0007669"/>
    <property type="project" value="UniProtKB-SubCell"/>
</dbReference>
<keyword evidence="12" id="KW-0175">Coiled coil</keyword>
<evidence type="ECO:0000256" key="11">
    <source>
        <dbReference type="RuleBase" id="RU000419"/>
    </source>
</evidence>
<dbReference type="SUPFAM" id="SSF52029">
    <property type="entry name" value="GroEL apical domain-like"/>
    <property type="match status" value="1"/>
</dbReference>
<comment type="function">
    <text evidence="9 11">Together with its co-chaperonin GroES, plays an essential role in assisting protein folding. The GroEL-GroES system forms a nano-cage that allows encapsulation of the non-native substrate proteins and provides a physical environment optimized to promote and accelerate protein folding.</text>
</comment>
<accession>A0A4R2JVA6</accession>
<keyword evidence="7 9" id="KW-0413">Isomerase</keyword>
<dbReference type="FunFam" id="3.50.7.10:FF:000001">
    <property type="entry name" value="60 kDa chaperonin"/>
    <property type="match status" value="1"/>
</dbReference>
<dbReference type="Gene3D" id="1.10.560.10">
    <property type="entry name" value="GroEL-like equatorial domain"/>
    <property type="match status" value="1"/>
</dbReference>
<evidence type="ECO:0000256" key="7">
    <source>
        <dbReference type="ARBA" id="ARBA00023235"/>
    </source>
</evidence>
<comment type="similarity">
    <text evidence="3 9 10">Belongs to the chaperonin (HSP60) family.</text>
</comment>
<dbReference type="GO" id="GO:0009408">
    <property type="term" value="P:response to heat"/>
    <property type="evidence" value="ECO:0007669"/>
    <property type="project" value="UniProtKB-ARBA"/>
</dbReference>
<proteinExistence type="inferred from homology"/>
<dbReference type="EMBL" id="SLWS01000005">
    <property type="protein sequence ID" value="TCO58085.1"/>
    <property type="molecule type" value="Genomic_DNA"/>
</dbReference>
<feature type="binding site" evidence="9">
    <location>
        <begin position="29"/>
        <end position="32"/>
    </location>
    <ligand>
        <name>ATP</name>
        <dbReference type="ChEBI" id="CHEBI:30616"/>
    </ligand>
</feature>
<evidence type="ECO:0000256" key="4">
    <source>
        <dbReference type="ARBA" id="ARBA00022741"/>
    </source>
</evidence>
<keyword evidence="9" id="KW-0963">Cytoplasm</keyword>
<dbReference type="EC" id="5.6.1.7" evidence="9"/>
<dbReference type="Proteomes" id="UP000295680">
    <property type="component" value="Unassembled WGS sequence"/>
</dbReference>
<dbReference type="Gene3D" id="3.30.260.10">
    <property type="entry name" value="TCP-1-like chaperonin intermediate domain"/>
    <property type="match status" value="1"/>
</dbReference>
<evidence type="ECO:0000256" key="10">
    <source>
        <dbReference type="RuleBase" id="RU000418"/>
    </source>
</evidence>
<dbReference type="PANTHER" id="PTHR45633">
    <property type="entry name" value="60 KDA HEAT SHOCK PROTEIN, MITOCHONDRIAL"/>
    <property type="match status" value="1"/>
</dbReference>
<dbReference type="InterPro" id="IPR001844">
    <property type="entry name" value="Cpn60/GroEL"/>
</dbReference>
<dbReference type="InterPro" id="IPR027413">
    <property type="entry name" value="GROEL-like_equatorial_sf"/>
</dbReference>
<feature type="binding site" evidence="9">
    <location>
        <begin position="477"/>
        <end position="479"/>
    </location>
    <ligand>
        <name>ATP</name>
        <dbReference type="ChEBI" id="CHEBI:30616"/>
    </ligand>
</feature>
<comment type="subcellular location">
    <subcellularLocation>
        <location evidence="2">Cell surface</location>
    </subcellularLocation>
    <subcellularLocation>
        <location evidence="9">Cytoplasm</location>
    </subcellularLocation>
    <subcellularLocation>
        <location evidence="8">Secreted</location>
        <location evidence="8">Capsule</location>
    </subcellularLocation>
    <subcellularLocation>
        <location evidence="1">Secreted</location>
        <location evidence="1">Cell wall</location>
    </subcellularLocation>
</comment>